<feature type="region of interest" description="Disordered" evidence="1">
    <location>
        <begin position="40"/>
        <end position="62"/>
    </location>
</feature>
<comment type="caution">
    <text evidence="2">The sequence shown here is derived from an EMBL/GenBank/DDBJ whole genome shotgun (WGS) entry which is preliminary data.</text>
</comment>
<protein>
    <submittedName>
        <fullName evidence="2">Uncharacterized protein</fullName>
    </submittedName>
</protein>
<name>A0A8S1H5H3_9PELO</name>
<gene>
    <name evidence="2" type="ORF">CAUJ_LOCUS7445</name>
</gene>
<evidence type="ECO:0000313" key="3">
    <source>
        <dbReference type="Proteomes" id="UP000835052"/>
    </source>
</evidence>
<dbReference type="AlphaFoldDB" id="A0A8S1H5H3"/>
<dbReference type="Proteomes" id="UP000835052">
    <property type="component" value="Unassembled WGS sequence"/>
</dbReference>
<evidence type="ECO:0000313" key="2">
    <source>
        <dbReference type="EMBL" id="CAD6191526.1"/>
    </source>
</evidence>
<reference evidence="2" key="1">
    <citation type="submission" date="2020-10" db="EMBL/GenBank/DDBJ databases">
        <authorList>
            <person name="Kikuchi T."/>
        </authorList>
    </citation>
    <scope>NUCLEOTIDE SEQUENCE</scope>
    <source>
        <strain evidence="2">NKZ352</strain>
    </source>
</reference>
<accession>A0A8S1H5H3</accession>
<sequence length="82" mass="9282">MSRCLHNPEKSHRPISTRFQRISIADLPPATPCYVILWPDQSGGHRRRPRRGPTAMGGRFGLHRIKASPTTGFNAEQQHLLN</sequence>
<organism evidence="2 3">
    <name type="scientific">Caenorhabditis auriculariae</name>
    <dbReference type="NCBI Taxonomy" id="2777116"/>
    <lineage>
        <taxon>Eukaryota</taxon>
        <taxon>Metazoa</taxon>
        <taxon>Ecdysozoa</taxon>
        <taxon>Nematoda</taxon>
        <taxon>Chromadorea</taxon>
        <taxon>Rhabditida</taxon>
        <taxon>Rhabditina</taxon>
        <taxon>Rhabditomorpha</taxon>
        <taxon>Rhabditoidea</taxon>
        <taxon>Rhabditidae</taxon>
        <taxon>Peloderinae</taxon>
        <taxon>Caenorhabditis</taxon>
    </lineage>
</organism>
<dbReference type="EMBL" id="CAJGYM010000021">
    <property type="protein sequence ID" value="CAD6191526.1"/>
    <property type="molecule type" value="Genomic_DNA"/>
</dbReference>
<evidence type="ECO:0000256" key="1">
    <source>
        <dbReference type="SAM" id="MobiDB-lite"/>
    </source>
</evidence>
<keyword evidence="3" id="KW-1185">Reference proteome</keyword>
<proteinExistence type="predicted"/>